<dbReference type="OrthoDB" id="4177680at2"/>
<dbReference type="RefSeq" id="WP_141275304.1">
    <property type="nucleotide sequence ID" value="NZ_BJMM01000007.1"/>
</dbReference>
<sequence length="217" mass="24010">MGAVRGKFGRRPGKYVVLPIAVVVLIAASVVWWQWPVDEEEKLALPSRVCRGTFSGSVFKPFFEEDEGKLRTKVDRELPEYPAEFPVCELSGDTSRVSFRIEELLAARESRKEMKASHRQVAELGPAYGATWQYGGTIGLYIPCPSSENSRAHIYMNVGSSAAKMRETNVKAANKGMRKLADLTGYTARTLAHRYKCEGADELPDGPVQLRAGDGKL</sequence>
<evidence type="ECO:0000256" key="1">
    <source>
        <dbReference type="SAM" id="Phobius"/>
    </source>
</evidence>
<reference evidence="2 3" key="1">
    <citation type="submission" date="2019-06" db="EMBL/GenBank/DDBJ databases">
        <title>Whole genome shotgun sequence of Streptomyces cacaoi subsp. cacaoi NBRC 12748.</title>
        <authorList>
            <person name="Hosoyama A."/>
            <person name="Uohara A."/>
            <person name="Ohji S."/>
            <person name="Ichikawa N."/>
        </authorList>
    </citation>
    <scope>NUCLEOTIDE SEQUENCE [LARGE SCALE GENOMIC DNA]</scope>
    <source>
        <strain evidence="2 3">NBRC 12748</strain>
    </source>
</reference>
<organism evidence="2 3">
    <name type="scientific">Streptomyces cacaoi</name>
    <dbReference type="NCBI Taxonomy" id="1898"/>
    <lineage>
        <taxon>Bacteria</taxon>
        <taxon>Bacillati</taxon>
        <taxon>Actinomycetota</taxon>
        <taxon>Actinomycetes</taxon>
        <taxon>Kitasatosporales</taxon>
        <taxon>Streptomycetaceae</taxon>
        <taxon>Streptomyces</taxon>
    </lineage>
</organism>
<accession>A0A4Y3QXS2</accession>
<keyword evidence="3" id="KW-1185">Reference proteome</keyword>
<comment type="caution">
    <text evidence="2">The sequence shown here is derived from an EMBL/GenBank/DDBJ whole genome shotgun (WGS) entry which is preliminary data.</text>
</comment>
<protein>
    <submittedName>
        <fullName evidence="2">Uncharacterized protein</fullName>
    </submittedName>
</protein>
<keyword evidence="1" id="KW-1133">Transmembrane helix</keyword>
<keyword evidence="1" id="KW-0472">Membrane</keyword>
<name>A0A4Y3QXS2_STRCI</name>
<gene>
    <name evidence="2" type="ORF">SCA03_19440</name>
</gene>
<dbReference type="EMBL" id="BJMM01000007">
    <property type="protein sequence ID" value="GEB49393.1"/>
    <property type="molecule type" value="Genomic_DNA"/>
</dbReference>
<feature type="transmembrane region" description="Helical" evidence="1">
    <location>
        <begin position="15"/>
        <end position="35"/>
    </location>
</feature>
<dbReference type="AlphaFoldDB" id="A0A4Y3QXS2"/>
<dbReference type="Proteomes" id="UP000319210">
    <property type="component" value="Unassembled WGS sequence"/>
</dbReference>
<keyword evidence="1" id="KW-0812">Transmembrane</keyword>
<evidence type="ECO:0000313" key="2">
    <source>
        <dbReference type="EMBL" id="GEB49393.1"/>
    </source>
</evidence>
<proteinExistence type="predicted"/>
<evidence type="ECO:0000313" key="3">
    <source>
        <dbReference type="Proteomes" id="UP000319210"/>
    </source>
</evidence>